<gene>
    <name evidence="2" type="ORF">C8E97_4908</name>
</gene>
<evidence type="ECO:0000313" key="2">
    <source>
        <dbReference type="EMBL" id="RKT56219.1"/>
    </source>
</evidence>
<feature type="compositionally biased region" description="Low complexity" evidence="1">
    <location>
        <begin position="85"/>
        <end position="105"/>
    </location>
</feature>
<protein>
    <submittedName>
        <fullName evidence="2">Uncharacterized protein</fullName>
    </submittedName>
</protein>
<comment type="caution">
    <text evidence="2">The sequence shown here is derived from an EMBL/GenBank/DDBJ whole genome shotgun (WGS) entry which is preliminary data.</text>
</comment>
<organism evidence="2 3">
    <name type="scientific">Saccharothrix australiensis</name>
    <dbReference type="NCBI Taxonomy" id="2072"/>
    <lineage>
        <taxon>Bacteria</taxon>
        <taxon>Bacillati</taxon>
        <taxon>Actinomycetota</taxon>
        <taxon>Actinomycetes</taxon>
        <taxon>Pseudonocardiales</taxon>
        <taxon>Pseudonocardiaceae</taxon>
        <taxon>Saccharothrix</taxon>
    </lineage>
</organism>
<proteinExistence type="predicted"/>
<feature type="region of interest" description="Disordered" evidence="1">
    <location>
        <begin position="278"/>
        <end position="339"/>
    </location>
</feature>
<evidence type="ECO:0000256" key="1">
    <source>
        <dbReference type="SAM" id="MobiDB-lite"/>
    </source>
</evidence>
<sequence length="339" mass="36700">MVPPGWRGRARGRRAAPGPPGGPCGRGHDRTGRRCGTVSRRDRRGVGARRPPPPLTRRCPGPEQARRREGRRRSRQAHQEDDQRAGTARAARPRGAGGNRAAHGSRAGRDRLGQACLADQVGALQQGHVLEHDLVAHLGEPADGLVARGRADRADDREDRAARRARAVGERVVERRAGARPHLGHPRPLVGVGLVGQRHAEPRGRPHHAFVQEAVVAGRPRADVPHAPTGRAGLRLLAHRHLPQAREPHLDQEVPVRRGDRAERGLLDRARVDGVVGAGRWRGEGGEREQQHRHQRGDAPEALGRHGKAPQEPDPVAAPASAWAFRPSGVTANQVPPLP</sequence>
<accession>A0A495W3Z4</accession>
<keyword evidence="3" id="KW-1185">Reference proteome</keyword>
<reference evidence="2 3" key="1">
    <citation type="submission" date="2018-10" db="EMBL/GenBank/DDBJ databases">
        <title>Sequencing the genomes of 1000 actinobacteria strains.</title>
        <authorList>
            <person name="Klenk H.-P."/>
        </authorList>
    </citation>
    <scope>NUCLEOTIDE SEQUENCE [LARGE SCALE GENOMIC DNA]</scope>
    <source>
        <strain evidence="2 3">DSM 43800</strain>
    </source>
</reference>
<feature type="compositionally biased region" description="Basic and acidic residues" evidence="1">
    <location>
        <begin position="281"/>
        <end position="299"/>
    </location>
</feature>
<name>A0A495W3Z4_9PSEU</name>
<dbReference type="Proteomes" id="UP000282084">
    <property type="component" value="Unassembled WGS sequence"/>
</dbReference>
<feature type="compositionally biased region" description="Polar residues" evidence="1">
    <location>
        <begin position="330"/>
        <end position="339"/>
    </location>
</feature>
<dbReference type="AlphaFoldDB" id="A0A495W3Z4"/>
<evidence type="ECO:0000313" key="3">
    <source>
        <dbReference type="Proteomes" id="UP000282084"/>
    </source>
</evidence>
<dbReference type="EMBL" id="RBXO01000001">
    <property type="protein sequence ID" value="RKT56219.1"/>
    <property type="molecule type" value="Genomic_DNA"/>
</dbReference>
<feature type="region of interest" description="Disordered" evidence="1">
    <location>
        <begin position="1"/>
        <end position="107"/>
    </location>
</feature>